<dbReference type="GO" id="GO:0004888">
    <property type="term" value="F:transmembrane signaling receptor activity"/>
    <property type="evidence" value="ECO:0007669"/>
    <property type="project" value="InterPro"/>
</dbReference>
<evidence type="ECO:0000313" key="13">
    <source>
        <dbReference type="EMBL" id="MBB5321558.1"/>
    </source>
</evidence>
<comment type="subcellular location">
    <subcellularLocation>
        <location evidence="1">Membrane</location>
        <topology evidence="1">Multi-pass membrane protein</topology>
    </subcellularLocation>
</comment>
<feature type="coiled-coil region" evidence="9">
    <location>
        <begin position="274"/>
        <end position="301"/>
    </location>
</feature>
<proteinExistence type="inferred from homology"/>
<gene>
    <name evidence="13" type="ORF">HNR38_002052</name>
</gene>
<keyword evidence="9" id="KW-0175">Coiled coil</keyword>
<dbReference type="Gene3D" id="1.10.287.950">
    <property type="entry name" value="Methyl-accepting chemotaxis protein"/>
    <property type="match status" value="1"/>
</dbReference>
<dbReference type="RefSeq" id="WP_183703389.1">
    <property type="nucleotide sequence ID" value="NZ_JACHFE010000005.1"/>
</dbReference>
<dbReference type="SMART" id="SM00304">
    <property type="entry name" value="HAMP"/>
    <property type="match status" value="2"/>
</dbReference>
<keyword evidence="4 10" id="KW-1133">Transmembrane helix</keyword>
<dbReference type="SMART" id="SM00283">
    <property type="entry name" value="MA"/>
    <property type="match status" value="1"/>
</dbReference>
<dbReference type="AlphaFoldDB" id="A0A840ULH5"/>
<comment type="similarity">
    <text evidence="7">Belongs to the methyl-accepting chemotaxis (MCP) protein family.</text>
</comment>
<evidence type="ECO:0000259" key="12">
    <source>
        <dbReference type="PROSITE" id="PS50885"/>
    </source>
</evidence>
<accession>A0A840ULH5</accession>
<dbReference type="FunFam" id="1.10.287.950:FF:000001">
    <property type="entry name" value="Methyl-accepting chemotaxis sensory transducer"/>
    <property type="match status" value="1"/>
</dbReference>
<dbReference type="InterPro" id="IPR003660">
    <property type="entry name" value="HAMP_dom"/>
</dbReference>
<dbReference type="GO" id="GO:0006935">
    <property type="term" value="P:chemotaxis"/>
    <property type="evidence" value="ECO:0007669"/>
    <property type="project" value="UniProtKB-KW"/>
</dbReference>
<evidence type="ECO:0000256" key="3">
    <source>
        <dbReference type="ARBA" id="ARBA00022692"/>
    </source>
</evidence>
<feature type="domain" description="HAMP" evidence="12">
    <location>
        <begin position="244"/>
        <end position="279"/>
    </location>
</feature>
<evidence type="ECO:0000313" key="14">
    <source>
        <dbReference type="Proteomes" id="UP000591735"/>
    </source>
</evidence>
<keyword evidence="14" id="KW-1185">Reference proteome</keyword>
<dbReference type="GO" id="GO:0007165">
    <property type="term" value="P:signal transduction"/>
    <property type="evidence" value="ECO:0007669"/>
    <property type="project" value="UniProtKB-KW"/>
</dbReference>
<dbReference type="PRINTS" id="PR00260">
    <property type="entry name" value="CHEMTRNSDUCR"/>
</dbReference>
<organism evidence="13 14">
    <name type="scientific">Marinobacter oulmenensis</name>
    <dbReference type="NCBI Taxonomy" id="643747"/>
    <lineage>
        <taxon>Bacteria</taxon>
        <taxon>Pseudomonadati</taxon>
        <taxon>Pseudomonadota</taxon>
        <taxon>Gammaproteobacteria</taxon>
        <taxon>Pseudomonadales</taxon>
        <taxon>Marinobacteraceae</taxon>
        <taxon>Marinobacter</taxon>
    </lineage>
</organism>
<dbReference type="GO" id="GO:0016020">
    <property type="term" value="C:membrane"/>
    <property type="evidence" value="ECO:0007669"/>
    <property type="project" value="UniProtKB-SubCell"/>
</dbReference>
<sequence length="556" mass="59640">MTHFLNALNLRTKIVGTAVLILLIFSISSGYTLYSMASIGKELTLISEKDLPLTQVISGVTVHQLEQTIAYGNAVRFAFSDGANSTSVKDSMDRFRTLSVAVDEELERAHNIAMAAGETSNGRSRQEFEKIDGAITTITESHKAFEREVEQAFGALLRMDFDALRSLSAQIDAHAEELDNALEDLQHEIVAFTQRSAAVATDHEKSALNMTLILVVTSIVLGLLVSWVVANAIIKGIRKAILTASGDLSQEIVVDSSDEVGELLDAMNGMRQQLLAMIDQIKNITAELAAASEEMSVITEQTARTINGQGSETGQLSAAIHEMSATAQEIARNISDTANAVAEANEHASEGRSTVERSIDQISLLSDEIEASTQAIKRLEETSSTIGGVLQVIQSIAEQTNLLALNAAIEAARAGEHGRGFAVVADEVRALASRTHTSTQEIDDMIGKLQSVSQEAVISMDNNRKQVSKTVEFAAGAGTKLATITQVMSSINDMATQIASASEQQVGVTEEINSNIVRLNSMTEQTAQGAEETATAGRDLTRMASELQSIVVQFRT</sequence>
<comment type="caution">
    <text evidence="13">The sequence shown here is derived from an EMBL/GenBank/DDBJ whole genome shotgun (WGS) entry which is preliminary data.</text>
</comment>
<dbReference type="Pfam" id="PF00015">
    <property type="entry name" value="MCPsignal"/>
    <property type="match status" value="1"/>
</dbReference>
<feature type="transmembrane region" description="Helical" evidence="10">
    <location>
        <begin position="212"/>
        <end position="234"/>
    </location>
</feature>
<reference evidence="13 14" key="1">
    <citation type="submission" date="2020-08" db="EMBL/GenBank/DDBJ databases">
        <title>Genomic Encyclopedia of Type Strains, Phase IV (KMG-IV): sequencing the most valuable type-strain genomes for metagenomic binning, comparative biology and taxonomic classification.</title>
        <authorList>
            <person name="Goeker M."/>
        </authorList>
    </citation>
    <scope>NUCLEOTIDE SEQUENCE [LARGE SCALE GENOMIC DNA]</scope>
    <source>
        <strain evidence="13 14">DSM 22359</strain>
    </source>
</reference>
<dbReference type="PANTHER" id="PTHR32089:SF120">
    <property type="entry name" value="METHYL-ACCEPTING CHEMOTAXIS PROTEIN TLPQ"/>
    <property type="match status" value="1"/>
</dbReference>
<evidence type="ECO:0000256" key="6">
    <source>
        <dbReference type="ARBA" id="ARBA00023224"/>
    </source>
</evidence>
<evidence type="ECO:0000256" key="7">
    <source>
        <dbReference type="ARBA" id="ARBA00029447"/>
    </source>
</evidence>
<feature type="coiled-coil region" evidence="9">
    <location>
        <begin position="164"/>
        <end position="195"/>
    </location>
</feature>
<evidence type="ECO:0000256" key="5">
    <source>
        <dbReference type="ARBA" id="ARBA00023136"/>
    </source>
</evidence>
<evidence type="ECO:0000256" key="8">
    <source>
        <dbReference type="PROSITE-ProRule" id="PRU00284"/>
    </source>
</evidence>
<keyword evidence="5 10" id="KW-0472">Membrane</keyword>
<dbReference type="SUPFAM" id="SSF58104">
    <property type="entry name" value="Methyl-accepting chemotaxis protein (MCP) signaling domain"/>
    <property type="match status" value="1"/>
</dbReference>
<evidence type="ECO:0000256" key="1">
    <source>
        <dbReference type="ARBA" id="ARBA00004141"/>
    </source>
</evidence>
<evidence type="ECO:0000256" key="4">
    <source>
        <dbReference type="ARBA" id="ARBA00022989"/>
    </source>
</evidence>
<dbReference type="CDD" id="cd06225">
    <property type="entry name" value="HAMP"/>
    <property type="match status" value="1"/>
</dbReference>
<evidence type="ECO:0000256" key="2">
    <source>
        <dbReference type="ARBA" id="ARBA00022500"/>
    </source>
</evidence>
<keyword evidence="2" id="KW-0145">Chemotaxis</keyword>
<keyword evidence="6 8" id="KW-0807">Transducer</keyword>
<feature type="domain" description="Methyl-accepting transducer" evidence="11">
    <location>
        <begin position="284"/>
        <end position="520"/>
    </location>
</feature>
<dbReference type="CDD" id="cd11386">
    <property type="entry name" value="MCP_signal"/>
    <property type="match status" value="1"/>
</dbReference>
<protein>
    <submittedName>
        <fullName evidence="13">Methyl-accepting chemotaxis protein</fullName>
    </submittedName>
</protein>
<dbReference type="InterPro" id="IPR004090">
    <property type="entry name" value="Chemotax_Me-accpt_rcpt"/>
</dbReference>
<dbReference type="PROSITE" id="PS50885">
    <property type="entry name" value="HAMP"/>
    <property type="match status" value="1"/>
</dbReference>
<dbReference type="EMBL" id="JACHFE010000005">
    <property type="protein sequence ID" value="MBB5321558.1"/>
    <property type="molecule type" value="Genomic_DNA"/>
</dbReference>
<dbReference type="PROSITE" id="PS50111">
    <property type="entry name" value="CHEMOTAXIS_TRANSDUC_2"/>
    <property type="match status" value="1"/>
</dbReference>
<dbReference type="InterPro" id="IPR004089">
    <property type="entry name" value="MCPsignal_dom"/>
</dbReference>
<keyword evidence="3 10" id="KW-0812">Transmembrane</keyword>
<dbReference type="PANTHER" id="PTHR32089">
    <property type="entry name" value="METHYL-ACCEPTING CHEMOTAXIS PROTEIN MCPB"/>
    <property type="match status" value="1"/>
</dbReference>
<evidence type="ECO:0000259" key="11">
    <source>
        <dbReference type="PROSITE" id="PS50111"/>
    </source>
</evidence>
<evidence type="ECO:0000256" key="10">
    <source>
        <dbReference type="SAM" id="Phobius"/>
    </source>
</evidence>
<dbReference type="Pfam" id="PF00672">
    <property type="entry name" value="HAMP"/>
    <property type="match status" value="1"/>
</dbReference>
<evidence type="ECO:0000256" key="9">
    <source>
        <dbReference type="SAM" id="Coils"/>
    </source>
</evidence>
<name>A0A840ULH5_9GAMM</name>
<feature type="transmembrane region" description="Helical" evidence="10">
    <location>
        <begin position="14"/>
        <end position="34"/>
    </location>
</feature>
<dbReference type="Proteomes" id="UP000591735">
    <property type="component" value="Unassembled WGS sequence"/>
</dbReference>